<reference evidence="1" key="1">
    <citation type="submission" date="2020-09" db="EMBL/GenBank/DDBJ databases">
        <authorList>
            <person name="Kim M.K."/>
        </authorList>
    </citation>
    <scope>NUCLEOTIDE SEQUENCE</scope>
    <source>
        <strain evidence="1">BT704</strain>
    </source>
</reference>
<comment type="caution">
    <text evidence="1">The sequence shown here is derived from an EMBL/GenBank/DDBJ whole genome shotgun (WGS) entry which is preliminary data.</text>
</comment>
<name>A0A927AYN0_9BACT</name>
<accession>A0A927AYN0</accession>
<dbReference type="AlphaFoldDB" id="A0A927AYN0"/>
<keyword evidence="2" id="KW-1185">Reference proteome</keyword>
<evidence type="ECO:0000313" key="1">
    <source>
        <dbReference type="EMBL" id="MBD2752176.1"/>
    </source>
</evidence>
<protein>
    <recommendedName>
        <fullName evidence="3">DUF2268 domain-containing protein</fullName>
    </recommendedName>
</protein>
<evidence type="ECO:0008006" key="3">
    <source>
        <dbReference type="Google" id="ProtNLM"/>
    </source>
</evidence>
<evidence type="ECO:0000313" key="2">
    <source>
        <dbReference type="Proteomes" id="UP000653797"/>
    </source>
</evidence>
<organism evidence="1 2">
    <name type="scientific">Spirosoma validum</name>
    <dbReference type="NCBI Taxonomy" id="2771355"/>
    <lineage>
        <taxon>Bacteria</taxon>
        <taxon>Pseudomonadati</taxon>
        <taxon>Bacteroidota</taxon>
        <taxon>Cytophagia</taxon>
        <taxon>Cytophagales</taxon>
        <taxon>Cytophagaceae</taxon>
        <taxon>Spirosoma</taxon>
    </lineage>
</organism>
<proteinExistence type="predicted"/>
<dbReference type="RefSeq" id="WP_191037787.1">
    <property type="nucleotide sequence ID" value="NZ_JACXAA010000001.1"/>
</dbReference>
<sequence>MRVLFTLLVLTAQLATAQKSTGFHSDLDSVQIITSDIDHYLKAYKMTQKEPAQRNQIYQREYIDQASIGLKDYYQRRIQSVEAFVKNQDEKPKFYAAIVPALEQVSQQKPAIRKGLQKLKELYPQAAFPNVYLVVGRWNSGGTVSDNGLLLSADMLSKSAVVPTDELVDWQRLAYKPASYLPDVVVHELIHTLQARPSGERTLLKMAIREGMADFLTELATGKNPSDHIYQWAKPQERVLWQEFKQDMNEAEPKGWLQELPKRSDRIADLGYYEGYEIVKAYYEQATDKKQAIQDMLTMADYGMLFTQSGYEKKMAMAR</sequence>
<dbReference type="InterPro" id="IPR019853">
    <property type="entry name" value="GldB-like"/>
</dbReference>
<gene>
    <name evidence="1" type="ORF">IC230_04680</name>
</gene>
<dbReference type="Proteomes" id="UP000653797">
    <property type="component" value="Unassembled WGS sequence"/>
</dbReference>
<dbReference type="Pfam" id="PF25594">
    <property type="entry name" value="GldB_lipo"/>
    <property type="match status" value="1"/>
</dbReference>
<dbReference type="EMBL" id="JACXAA010000001">
    <property type="protein sequence ID" value="MBD2752176.1"/>
    <property type="molecule type" value="Genomic_DNA"/>
</dbReference>